<dbReference type="RefSeq" id="WP_271636174.1">
    <property type="nucleotide sequence ID" value="NZ_CP094970.1"/>
</dbReference>
<keyword evidence="2" id="KW-1185">Reference proteome</keyword>
<accession>A0AA46TLN6</accession>
<organism evidence="1 2">
    <name type="scientific">Solicola gregarius</name>
    <dbReference type="NCBI Taxonomy" id="2908642"/>
    <lineage>
        <taxon>Bacteria</taxon>
        <taxon>Bacillati</taxon>
        <taxon>Actinomycetota</taxon>
        <taxon>Actinomycetes</taxon>
        <taxon>Propionibacteriales</taxon>
        <taxon>Nocardioidaceae</taxon>
        <taxon>Solicola</taxon>
    </lineage>
</organism>
<gene>
    <name evidence="1" type="ORF">L0C25_09125</name>
</gene>
<evidence type="ECO:0000313" key="1">
    <source>
        <dbReference type="EMBL" id="UYM07219.1"/>
    </source>
</evidence>
<proteinExistence type="predicted"/>
<dbReference type="KEGG" id="sgrg:L0C25_09125"/>
<dbReference type="EMBL" id="CP094970">
    <property type="protein sequence ID" value="UYM07219.1"/>
    <property type="molecule type" value="Genomic_DNA"/>
</dbReference>
<reference evidence="1" key="1">
    <citation type="submission" date="2022-01" db="EMBL/GenBank/DDBJ databases">
        <title>Nocardioidaceae gen. sp. A5X3R13.</title>
        <authorList>
            <person name="Lopez Marin M.A."/>
            <person name="Uhlik O."/>
        </authorList>
    </citation>
    <scope>NUCLEOTIDE SEQUENCE</scope>
    <source>
        <strain evidence="1">A5X3R13</strain>
    </source>
</reference>
<sequence length="264" mass="28173">MDFLIGLLVLAAIVAGIAFVVKRAKAAAEVRRAEQLERDLAPVKRLADEDVTALGEELQDLDLELAGRTLNEGERADYQRALDAYEAAKAAVPAVKKPDDVKHVTEILEDGRYAMACVQARVAGKELPQRRPPCFFDPRHGMATEEVAYTPPGGAERDVPTCALDAERVRAGAEPDIRKVMVGSERRPYWNGGPAYASYAGGYFGMNMLPMMFMGMMIGPGLGEGIGALGEGLGEGIEGIGDGVGDMFGGIGDGIGDMFDGFDF</sequence>
<name>A0AA46TLN6_9ACTN</name>
<dbReference type="AlphaFoldDB" id="A0AA46TLN6"/>
<dbReference type="Proteomes" id="UP001164390">
    <property type="component" value="Chromosome"/>
</dbReference>
<evidence type="ECO:0000313" key="2">
    <source>
        <dbReference type="Proteomes" id="UP001164390"/>
    </source>
</evidence>
<protein>
    <submittedName>
        <fullName evidence="1">Uncharacterized protein</fullName>
    </submittedName>
</protein>